<dbReference type="NCBIfam" id="TIGR02179">
    <property type="entry name" value="PorD_KorD"/>
    <property type="match status" value="1"/>
</dbReference>
<dbReference type="Pfam" id="PF07992">
    <property type="entry name" value="Pyr_redox_2"/>
    <property type="match status" value="1"/>
</dbReference>
<dbReference type="EMBL" id="FWPT01000009">
    <property type="protein sequence ID" value="SMA49812.1"/>
    <property type="molecule type" value="Genomic_DNA"/>
</dbReference>
<dbReference type="PRINTS" id="PR00469">
    <property type="entry name" value="PNDRDTASEII"/>
</dbReference>
<dbReference type="SUPFAM" id="SSF51971">
    <property type="entry name" value="Nucleotide-binding domain"/>
    <property type="match status" value="1"/>
</dbReference>
<dbReference type="RefSeq" id="WP_087112265.1">
    <property type="nucleotide sequence ID" value="NZ_CBCSCN010000011.1"/>
</dbReference>
<evidence type="ECO:0000256" key="14">
    <source>
        <dbReference type="ARBA" id="ARBA00049728"/>
    </source>
</evidence>
<dbReference type="GO" id="GO:0004159">
    <property type="term" value="F:dihydropyrimidine dehydrogenase (NAD+) activity"/>
    <property type="evidence" value="ECO:0007669"/>
    <property type="project" value="UniProtKB-EC"/>
</dbReference>
<dbReference type="PANTHER" id="PTHR43073:SF2">
    <property type="entry name" value="DIHYDROPYRIMIDINE DEHYDROGENASE [NADP(+)]"/>
    <property type="match status" value="1"/>
</dbReference>
<dbReference type="GO" id="GO:0051539">
    <property type="term" value="F:4 iron, 4 sulfur cluster binding"/>
    <property type="evidence" value="ECO:0007669"/>
    <property type="project" value="InterPro"/>
</dbReference>
<evidence type="ECO:0000313" key="17">
    <source>
        <dbReference type="Proteomes" id="UP000196573"/>
    </source>
</evidence>
<dbReference type="Gene3D" id="3.30.70.20">
    <property type="match status" value="1"/>
</dbReference>
<evidence type="ECO:0000256" key="12">
    <source>
        <dbReference type="ARBA" id="ARBA00049578"/>
    </source>
</evidence>
<dbReference type="InterPro" id="IPR036188">
    <property type="entry name" value="FAD/NAD-bd_sf"/>
</dbReference>
<dbReference type="SUPFAM" id="SSF46548">
    <property type="entry name" value="alpha-helical ferredoxin"/>
    <property type="match status" value="2"/>
</dbReference>
<dbReference type="PRINTS" id="PR00368">
    <property type="entry name" value="FADPNR"/>
</dbReference>
<evidence type="ECO:0000256" key="10">
    <source>
        <dbReference type="ARBA" id="ARBA00047685"/>
    </source>
</evidence>
<dbReference type="EC" id="1.3.1.1" evidence="14"/>
<comment type="subunit">
    <text evidence="13">Heterotetramer of 2 PreA and 2 PreT subunits.</text>
</comment>
<dbReference type="GO" id="GO:0016625">
    <property type="term" value="F:oxidoreductase activity, acting on the aldehyde or oxo group of donors, iron-sulfur protein as acceptor"/>
    <property type="evidence" value="ECO:0007669"/>
    <property type="project" value="InterPro"/>
</dbReference>
<accession>A0A1X7ANV7</accession>
<evidence type="ECO:0000256" key="3">
    <source>
        <dbReference type="ARBA" id="ARBA00022643"/>
    </source>
</evidence>
<proteinExistence type="predicted"/>
<dbReference type="Pfam" id="PF00037">
    <property type="entry name" value="Fer4"/>
    <property type="match status" value="1"/>
</dbReference>
<dbReference type="AlphaFoldDB" id="A0A1X7ANV7"/>
<dbReference type="Gene3D" id="1.10.1060.10">
    <property type="entry name" value="Alpha-helical ferredoxin"/>
    <property type="match status" value="1"/>
</dbReference>
<keyword evidence="17" id="KW-1185">Reference proteome</keyword>
<gene>
    <name evidence="16" type="primary">gltD_2</name>
    <name evidence="16" type="ORF">EHSB41UT_03601</name>
</gene>
<dbReference type="NCBIfam" id="NF009410">
    <property type="entry name" value="PRK12771.1"/>
    <property type="match status" value="1"/>
</dbReference>
<evidence type="ECO:0000256" key="2">
    <source>
        <dbReference type="ARBA" id="ARBA00022630"/>
    </source>
</evidence>
<evidence type="ECO:0000256" key="9">
    <source>
        <dbReference type="ARBA" id="ARBA00032722"/>
    </source>
</evidence>
<evidence type="ECO:0000256" key="7">
    <source>
        <dbReference type="ARBA" id="ARBA00023014"/>
    </source>
</evidence>
<evidence type="ECO:0000256" key="1">
    <source>
        <dbReference type="ARBA" id="ARBA00001917"/>
    </source>
</evidence>
<protein>
    <recommendedName>
        <fullName evidence="14">dihydrouracil dehydrogenase (NAD(+))</fullName>
        <ecNumber evidence="14">1.3.1.1</ecNumber>
    </recommendedName>
    <alternativeName>
        <fullName evidence="9">Dihydrothymine dehydrogenase</fullName>
    </alternativeName>
    <alternativeName>
        <fullName evidence="8">Dihydrouracil dehydrogenase</fullName>
    </alternativeName>
</protein>
<evidence type="ECO:0000313" key="16">
    <source>
        <dbReference type="EMBL" id="SMA49812.1"/>
    </source>
</evidence>
<dbReference type="OrthoDB" id="9808559at2"/>
<keyword evidence="3" id="KW-0288">FMN</keyword>
<keyword evidence="6" id="KW-0408">Iron</keyword>
<name>A0A1X7ANV7_9GAMM</name>
<organism evidence="16 17">
    <name type="scientific">Parendozoicomonas haliclonae</name>
    <dbReference type="NCBI Taxonomy" id="1960125"/>
    <lineage>
        <taxon>Bacteria</taxon>
        <taxon>Pseudomonadati</taxon>
        <taxon>Pseudomonadota</taxon>
        <taxon>Gammaproteobacteria</taxon>
        <taxon>Oceanospirillales</taxon>
        <taxon>Endozoicomonadaceae</taxon>
        <taxon>Parendozoicomonas</taxon>
    </lineage>
</organism>
<evidence type="ECO:0000259" key="15">
    <source>
        <dbReference type="PROSITE" id="PS51379"/>
    </source>
</evidence>
<dbReference type="InterPro" id="IPR009051">
    <property type="entry name" value="Helical_ferredxn"/>
</dbReference>
<keyword evidence="7" id="KW-0411">Iron-sulfur</keyword>
<comment type="function">
    <text evidence="12">Involved in pyrimidine base degradation. Catalyzes physiologically the reduction of uracil to 5,6-dihydrouracil (DHU) by using NADH as a specific cosubstrate. It also catalyzes the reverse reaction and the reduction of thymine to 5,6-dihydrothymine (DHT).</text>
</comment>
<dbReference type="InterPro" id="IPR011898">
    <property type="entry name" value="PorD_KorD"/>
</dbReference>
<evidence type="ECO:0000256" key="6">
    <source>
        <dbReference type="ARBA" id="ARBA00023004"/>
    </source>
</evidence>
<dbReference type="PROSITE" id="PS00198">
    <property type="entry name" value="4FE4S_FER_1"/>
    <property type="match status" value="1"/>
</dbReference>
<keyword evidence="5 16" id="KW-0560">Oxidoreductase</keyword>
<comment type="catalytic activity">
    <reaction evidence="11">
        <text>5,6-dihydrouracil + NAD(+) = uracil + NADH + H(+)</text>
        <dbReference type="Rhea" id="RHEA:20189"/>
        <dbReference type="ChEBI" id="CHEBI:15378"/>
        <dbReference type="ChEBI" id="CHEBI:15901"/>
        <dbReference type="ChEBI" id="CHEBI:17568"/>
        <dbReference type="ChEBI" id="CHEBI:57540"/>
        <dbReference type="ChEBI" id="CHEBI:57945"/>
        <dbReference type="EC" id="1.3.1.1"/>
    </reaction>
</comment>
<dbReference type="InterPro" id="IPR017896">
    <property type="entry name" value="4Fe4S_Fe-S-bd"/>
</dbReference>
<evidence type="ECO:0000256" key="8">
    <source>
        <dbReference type="ARBA" id="ARBA00030119"/>
    </source>
</evidence>
<evidence type="ECO:0000256" key="11">
    <source>
        <dbReference type="ARBA" id="ARBA00048792"/>
    </source>
</evidence>
<evidence type="ECO:0000256" key="4">
    <source>
        <dbReference type="ARBA" id="ARBA00022723"/>
    </source>
</evidence>
<dbReference type="Pfam" id="PF14691">
    <property type="entry name" value="Fer4_20"/>
    <property type="match status" value="1"/>
</dbReference>
<dbReference type="GO" id="GO:0046872">
    <property type="term" value="F:metal ion binding"/>
    <property type="evidence" value="ECO:0007669"/>
    <property type="project" value="UniProtKB-KW"/>
</dbReference>
<sequence length="550" mass="59951">MSVEVNGQRLIPFATTLEPGSSRANKTGSWRSLRPEYVNNLPPCNQACPAGENIQAWLSHVQRGDFHAAWQEITLNNPMPATMGRVCYHPCQSGCNRKETDGGVQINGTEKYIGDQALQHGWQFARPEQESGLKVLVIGGGPGGLSTAYHLRRAGHSVVICEAQPKLGGMLRYGIPSYRLPREILDMEIDRILAMGNIEVRTNTRVEDIEAMKQAEGFHSVFVSVGNWIANRAETSIEDGQRMLDGIEVLRQVENGEEHGMTGRVVVWGGGNTAIDVARVALRVTGEKPVMIVRRDMSGLRAHPEEIQDAVDEGVEIMVLSTIHTIRQGEVVLEKMVADESGRPHPTGEYLTIKGDSVVAALGQSAELSLMEKLGLSKAGDWEVAVSPAMMTEIPGIFAGGDMVPSIRTVTAAIGHGKKAARHIDLWLNDQAFPEAKERVIATFERMNTVYYPQATMHKRPKLEAGVRIGDFREIKGSLTAAQAIAEAQRCMSCGNCMECDNCYGFCPDNAIIKLGAGKGFQIDYDYCKGCGICAAECPLGALDMVMETI</sequence>
<evidence type="ECO:0000256" key="5">
    <source>
        <dbReference type="ARBA" id="ARBA00023002"/>
    </source>
</evidence>
<comment type="cofactor">
    <cofactor evidence="1">
        <name>FMN</name>
        <dbReference type="ChEBI" id="CHEBI:58210"/>
    </cofactor>
</comment>
<dbReference type="Gene3D" id="3.50.50.60">
    <property type="entry name" value="FAD/NAD(P)-binding domain"/>
    <property type="match status" value="2"/>
</dbReference>
<reference evidence="16 17" key="1">
    <citation type="submission" date="2017-03" db="EMBL/GenBank/DDBJ databases">
        <authorList>
            <person name="Afonso C.L."/>
            <person name="Miller P.J."/>
            <person name="Scott M.A."/>
            <person name="Spackman E."/>
            <person name="Goraichik I."/>
            <person name="Dimitrov K.M."/>
            <person name="Suarez D.L."/>
            <person name="Swayne D.E."/>
        </authorList>
    </citation>
    <scope>NUCLEOTIDE SEQUENCE [LARGE SCALE GENOMIC DNA]</scope>
    <source>
        <strain evidence="16">SB41UT1</strain>
    </source>
</reference>
<evidence type="ECO:0000256" key="13">
    <source>
        <dbReference type="ARBA" id="ARBA00049714"/>
    </source>
</evidence>
<keyword evidence="2" id="KW-0285">Flavoprotein</keyword>
<dbReference type="PANTHER" id="PTHR43073">
    <property type="entry name" value="DIHYDROPYRIMIDINE DEHYDROGENASE [NADP(+)]"/>
    <property type="match status" value="1"/>
</dbReference>
<feature type="domain" description="4Fe-4S ferredoxin-type" evidence="15">
    <location>
        <begin position="519"/>
        <end position="548"/>
    </location>
</feature>
<comment type="catalytic activity">
    <reaction evidence="10">
        <text>5,6-dihydrothymine + NAD(+) = thymine + NADH + H(+)</text>
        <dbReference type="Rhea" id="RHEA:28791"/>
        <dbReference type="ChEBI" id="CHEBI:15378"/>
        <dbReference type="ChEBI" id="CHEBI:17821"/>
        <dbReference type="ChEBI" id="CHEBI:27468"/>
        <dbReference type="ChEBI" id="CHEBI:57540"/>
        <dbReference type="ChEBI" id="CHEBI:57945"/>
        <dbReference type="EC" id="1.3.1.1"/>
    </reaction>
</comment>
<dbReference type="InterPro" id="IPR028261">
    <property type="entry name" value="DPD_II"/>
</dbReference>
<keyword evidence="4" id="KW-0479">Metal-binding</keyword>
<dbReference type="InterPro" id="IPR017900">
    <property type="entry name" value="4Fe4S_Fe_S_CS"/>
</dbReference>
<dbReference type="PROSITE" id="PS51379">
    <property type="entry name" value="4FE4S_FER_2"/>
    <property type="match status" value="1"/>
</dbReference>
<dbReference type="InterPro" id="IPR023753">
    <property type="entry name" value="FAD/NAD-binding_dom"/>
</dbReference>
<dbReference type="Proteomes" id="UP000196573">
    <property type="component" value="Unassembled WGS sequence"/>
</dbReference>